<organism evidence="1 2">
    <name type="scientific">Staphylococcus piscifermentans</name>
    <dbReference type="NCBI Taxonomy" id="70258"/>
    <lineage>
        <taxon>Bacteria</taxon>
        <taxon>Bacillati</taxon>
        <taxon>Bacillota</taxon>
        <taxon>Bacilli</taxon>
        <taxon>Bacillales</taxon>
        <taxon>Staphylococcaceae</taxon>
        <taxon>Staphylococcus</taxon>
    </lineage>
</organism>
<name>A0A239UEI8_9STAP</name>
<proteinExistence type="predicted"/>
<evidence type="ECO:0000313" key="1">
    <source>
        <dbReference type="EMBL" id="GEP84009.1"/>
    </source>
</evidence>
<accession>A0A239UEI8</accession>
<sequence length="46" mass="5361">MAVTPMLDGYIPLEDILESLGELYEKEIEKEKKAYLKSKEKENEKS</sequence>
<comment type="caution">
    <text evidence="1">The sequence shown here is derived from an EMBL/GenBank/DDBJ whole genome shotgun (WGS) entry which is preliminary data.</text>
</comment>
<dbReference type="Proteomes" id="UP000321736">
    <property type="component" value="Unassembled WGS sequence"/>
</dbReference>
<dbReference type="RefSeq" id="WP_157738599.1">
    <property type="nucleotide sequence ID" value="NZ_BKAR01000004.1"/>
</dbReference>
<evidence type="ECO:0000313" key="2">
    <source>
        <dbReference type="Proteomes" id="UP000321736"/>
    </source>
</evidence>
<reference evidence="1 2" key="1">
    <citation type="submission" date="2019-07" db="EMBL/GenBank/DDBJ databases">
        <title>Whole genome shotgun sequence of Staphylococcus piscifermentans NBRC 109625.</title>
        <authorList>
            <person name="Hosoyama A."/>
            <person name="Uohara A."/>
            <person name="Ohji S."/>
            <person name="Ichikawa N."/>
        </authorList>
    </citation>
    <scope>NUCLEOTIDE SEQUENCE [LARGE SCALE GENOMIC DNA]</scope>
    <source>
        <strain evidence="1 2">NBRC 109625</strain>
    </source>
</reference>
<protein>
    <submittedName>
        <fullName evidence="1">Uncharacterized protein</fullName>
    </submittedName>
</protein>
<gene>
    <name evidence="1" type="ORF">SPI02_05940</name>
</gene>
<dbReference type="AlphaFoldDB" id="A0A239UEI8"/>
<keyword evidence="2" id="KW-1185">Reference proteome</keyword>
<dbReference type="EMBL" id="BKAR01000004">
    <property type="protein sequence ID" value="GEP84009.1"/>
    <property type="molecule type" value="Genomic_DNA"/>
</dbReference>